<evidence type="ECO:0000313" key="2">
    <source>
        <dbReference type="Proteomes" id="UP000257109"/>
    </source>
</evidence>
<dbReference type="EMBL" id="QJKJ01004280">
    <property type="protein sequence ID" value="RDX94794.1"/>
    <property type="molecule type" value="Genomic_DNA"/>
</dbReference>
<dbReference type="Proteomes" id="UP000257109">
    <property type="component" value="Unassembled WGS sequence"/>
</dbReference>
<keyword evidence="2" id="KW-1185">Reference proteome</keyword>
<dbReference type="OrthoDB" id="993509at2759"/>
<dbReference type="AlphaFoldDB" id="A0A371GW66"/>
<protein>
    <recommendedName>
        <fullName evidence="3">Reverse transcriptase domain-containing protein</fullName>
    </recommendedName>
</protein>
<proteinExistence type="predicted"/>
<evidence type="ECO:0000313" key="1">
    <source>
        <dbReference type="EMBL" id="RDX94794.1"/>
    </source>
</evidence>
<evidence type="ECO:0008006" key="3">
    <source>
        <dbReference type="Google" id="ProtNLM"/>
    </source>
</evidence>
<feature type="non-terminal residue" evidence="1">
    <location>
        <position position="1"/>
    </location>
</feature>
<sequence>MRTQGSTKKRIMRKEFKVGQNVLLFCSKLRLIASKLRSRWDKPFVVTNIFPYGAIDVIDETNDRTFKVNGHQLKPYYEGPNLSSNQGKVEIVELIEPIILEETPEEIPESPHAQLH</sequence>
<reference evidence="1" key="1">
    <citation type="submission" date="2018-05" db="EMBL/GenBank/DDBJ databases">
        <title>Draft genome of Mucuna pruriens seed.</title>
        <authorList>
            <person name="Nnadi N.E."/>
            <person name="Vos R."/>
            <person name="Hasami M.H."/>
            <person name="Devisetty U.K."/>
            <person name="Aguiy J.C."/>
        </authorList>
    </citation>
    <scope>NUCLEOTIDE SEQUENCE [LARGE SCALE GENOMIC DNA]</scope>
    <source>
        <strain evidence="1">JCA_2017</strain>
    </source>
</reference>
<comment type="caution">
    <text evidence="1">The sequence shown here is derived from an EMBL/GenBank/DDBJ whole genome shotgun (WGS) entry which is preliminary data.</text>
</comment>
<accession>A0A371GW66</accession>
<gene>
    <name evidence="1" type="ORF">CR513_22784</name>
</gene>
<name>A0A371GW66_MUCPR</name>
<organism evidence="1 2">
    <name type="scientific">Mucuna pruriens</name>
    <name type="common">Velvet bean</name>
    <name type="synonym">Dolichos pruriens</name>
    <dbReference type="NCBI Taxonomy" id="157652"/>
    <lineage>
        <taxon>Eukaryota</taxon>
        <taxon>Viridiplantae</taxon>
        <taxon>Streptophyta</taxon>
        <taxon>Embryophyta</taxon>
        <taxon>Tracheophyta</taxon>
        <taxon>Spermatophyta</taxon>
        <taxon>Magnoliopsida</taxon>
        <taxon>eudicotyledons</taxon>
        <taxon>Gunneridae</taxon>
        <taxon>Pentapetalae</taxon>
        <taxon>rosids</taxon>
        <taxon>fabids</taxon>
        <taxon>Fabales</taxon>
        <taxon>Fabaceae</taxon>
        <taxon>Papilionoideae</taxon>
        <taxon>50 kb inversion clade</taxon>
        <taxon>NPAAA clade</taxon>
        <taxon>indigoferoid/millettioid clade</taxon>
        <taxon>Phaseoleae</taxon>
        <taxon>Mucuna</taxon>
    </lineage>
</organism>